<feature type="binding site" evidence="7">
    <location>
        <position position="25"/>
    </location>
    <ligand>
        <name>Zn(2+)</name>
        <dbReference type="ChEBI" id="CHEBI:29105"/>
        <note>ligand shared with metalloproteinase partner</note>
    </ligand>
</feature>
<dbReference type="PANTHER" id="PTHR11844">
    <property type="entry name" value="METALLOPROTEASE INHIBITOR"/>
    <property type="match status" value="1"/>
</dbReference>
<dbReference type="EMBL" id="VCAZ01000183">
    <property type="protein sequence ID" value="TTD62571.1"/>
    <property type="molecule type" value="Genomic_DNA"/>
</dbReference>
<dbReference type="InterPro" id="IPR001134">
    <property type="entry name" value="Netrin_domain"/>
</dbReference>
<evidence type="ECO:0000256" key="3">
    <source>
        <dbReference type="ARBA" id="ARBA00022525"/>
    </source>
</evidence>
<dbReference type="GO" id="GO:0005615">
    <property type="term" value="C:extracellular space"/>
    <property type="evidence" value="ECO:0007669"/>
    <property type="project" value="TreeGrafter"/>
</dbReference>
<comment type="subcellular location">
    <subcellularLocation>
        <location evidence="1">Secreted</location>
        <location evidence="1">Extracellular space</location>
        <location evidence="1">Extracellular matrix</location>
    </subcellularLocation>
</comment>
<feature type="chain" id="PRO_5022118900" description="Metalloproteinase inhibitor 3" evidence="8">
    <location>
        <begin position="25"/>
        <end position="71"/>
    </location>
</feature>
<feature type="signal peptide" evidence="8">
    <location>
        <begin position="1"/>
        <end position="24"/>
    </location>
</feature>
<dbReference type="PROSITE" id="PS50189">
    <property type="entry name" value="NTR"/>
    <property type="match status" value="1"/>
</dbReference>
<dbReference type="GO" id="GO:0031012">
    <property type="term" value="C:extracellular matrix"/>
    <property type="evidence" value="ECO:0007669"/>
    <property type="project" value="TreeGrafter"/>
</dbReference>
<keyword evidence="7" id="KW-0862">Zinc</keyword>
<keyword evidence="4" id="KW-0272">Extracellular matrix</keyword>
<evidence type="ECO:0000259" key="9">
    <source>
        <dbReference type="PROSITE" id="PS50189"/>
    </source>
</evidence>
<dbReference type="GO" id="GO:0046872">
    <property type="term" value="F:metal ion binding"/>
    <property type="evidence" value="ECO:0007669"/>
    <property type="project" value="UniProtKB-KW"/>
</dbReference>
<accession>A0A556VA17</accession>
<keyword evidence="5" id="KW-1015">Disulfide bond</keyword>
<evidence type="ECO:0000256" key="1">
    <source>
        <dbReference type="ARBA" id="ARBA00004498"/>
    </source>
</evidence>
<evidence type="ECO:0000256" key="5">
    <source>
        <dbReference type="ARBA" id="ARBA00023157"/>
    </source>
</evidence>
<evidence type="ECO:0000256" key="7">
    <source>
        <dbReference type="PIRSR" id="PIRSR601820-1"/>
    </source>
</evidence>
<reference evidence="10 11" key="1">
    <citation type="journal article" date="2019" name="Genome Biol. Evol.">
        <title>Whole-Genome Sequencing of the Giant Devil Catfish, Bagarius yarrelli.</title>
        <authorList>
            <person name="Jiang W."/>
            <person name="Lv Y."/>
            <person name="Cheng L."/>
            <person name="Yang K."/>
            <person name="Chao B."/>
            <person name="Wang X."/>
            <person name="Li Y."/>
            <person name="Pan X."/>
            <person name="You X."/>
            <person name="Zhang Y."/>
            <person name="Yang J."/>
            <person name="Li J."/>
            <person name="Zhang X."/>
            <person name="Liu S."/>
            <person name="Sun C."/>
            <person name="Yang J."/>
            <person name="Shi Q."/>
        </authorList>
    </citation>
    <scope>NUCLEOTIDE SEQUENCE [LARGE SCALE GENOMIC DNA]</scope>
    <source>
        <strain evidence="10">JWS20170419001</strain>
        <tissue evidence="10">Muscle</tissue>
    </source>
</reference>
<dbReference type="InterPro" id="IPR008993">
    <property type="entry name" value="TIMP-like_OB-fold"/>
</dbReference>
<gene>
    <name evidence="10" type="ORF">Baya_14854</name>
</gene>
<evidence type="ECO:0000256" key="8">
    <source>
        <dbReference type="SAM" id="SignalP"/>
    </source>
</evidence>
<protein>
    <recommendedName>
        <fullName evidence="2">Metalloproteinase inhibitor 3</fullName>
    </recommendedName>
    <alternativeName>
        <fullName evidence="6">Tissue inhibitor of metalloproteinases 3</fullName>
    </alternativeName>
</protein>
<keyword evidence="3" id="KW-0964">Secreted</keyword>
<evidence type="ECO:0000313" key="11">
    <source>
        <dbReference type="Proteomes" id="UP000319801"/>
    </source>
</evidence>
<dbReference type="OrthoDB" id="6041373at2759"/>
<evidence type="ECO:0000256" key="4">
    <source>
        <dbReference type="ARBA" id="ARBA00022530"/>
    </source>
</evidence>
<dbReference type="Proteomes" id="UP000319801">
    <property type="component" value="Unassembled WGS sequence"/>
</dbReference>
<keyword evidence="7" id="KW-0479">Metal-binding</keyword>
<organism evidence="10 11">
    <name type="scientific">Bagarius yarrelli</name>
    <name type="common">Goonch</name>
    <name type="synonym">Bagrus yarrelli</name>
    <dbReference type="NCBI Taxonomy" id="175774"/>
    <lineage>
        <taxon>Eukaryota</taxon>
        <taxon>Metazoa</taxon>
        <taxon>Chordata</taxon>
        <taxon>Craniata</taxon>
        <taxon>Vertebrata</taxon>
        <taxon>Euteleostomi</taxon>
        <taxon>Actinopterygii</taxon>
        <taxon>Neopterygii</taxon>
        <taxon>Teleostei</taxon>
        <taxon>Ostariophysi</taxon>
        <taxon>Siluriformes</taxon>
        <taxon>Sisoridae</taxon>
        <taxon>Sisorinae</taxon>
        <taxon>Bagarius</taxon>
    </lineage>
</organism>
<evidence type="ECO:0000313" key="10">
    <source>
        <dbReference type="EMBL" id="TTD62571.1"/>
    </source>
</evidence>
<dbReference type="Gene3D" id="2.40.50.120">
    <property type="match status" value="1"/>
</dbReference>
<dbReference type="InterPro" id="IPR001820">
    <property type="entry name" value="TIMP"/>
</dbReference>
<name>A0A556VA17_BAGYA</name>
<dbReference type="SUPFAM" id="SSF50242">
    <property type="entry name" value="TIMP-like"/>
    <property type="match status" value="1"/>
</dbReference>
<evidence type="ECO:0000256" key="2">
    <source>
        <dbReference type="ARBA" id="ARBA00013517"/>
    </source>
</evidence>
<keyword evidence="8" id="KW-0732">Signal</keyword>
<dbReference type="GO" id="GO:0002020">
    <property type="term" value="F:protease binding"/>
    <property type="evidence" value="ECO:0007669"/>
    <property type="project" value="TreeGrafter"/>
</dbReference>
<dbReference type="GO" id="GO:0008191">
    <property type="term" value="F:metalloendopeptidase inhibitor activity"/>
    <property type="evidence" value="ECO:0007669"/>
    <property type="project" value="InterPro"/>
</dbReference>
<evidence type="ECO:0000256" key="6">
    <source>
        <dbReference type="ARBA" id="ARBA00030101"/>
    </source>
</evidence>
<sequence length="71" mass="7898">MKSVYQLLSLLFVFGSLRVDELEACSCALTHPQDAFCNSDIVIRAKVVGKKLLKDGPFGTMRYTVKQMKAS</sequence>
<dbReference type="PANTHER" id="PTHR11844:SF22">
    <property type="entry name" value="METALLOPROTEINASE INHIBITOR 3"/>
    <property type="match status" value="1"/>
</dbReference>
<comment type="caution">
    <text evidence="10">The sequence shown here is derived from an EMBL/GenBank/DDBJ whole genome shotgun (WGS) entry which is preliminary data.</text>
</comment>
<keyword evidence="11" id="KW-1185">Reference proteome</keyword>
<proteinExistence type="predicted"/>
<dbReference type="GO" id="GO:0051045">
    <property type="term" value="P:negative regulation of membrane protein ectodomain proteolysis"/>
    <property type="evidence" value="ECO:0007669"/>
    <property type="project" value="TreeGrafter"/>
</dbReference>
<dbReference type="GO" id="GO:0034097">
    <property type="term" value="P:response to cytokine"/>
    <property type="evidence" value="ECO:0007669"/>
    <property type="project" value="TreeGrafter"/>
</dbReference>
<dbReference type="AlphaFoldDB" id="A0A556VA17"/>
<dbReference type="Pfam" id="PF00965">
    <property type="entry name" value="TIMP"/>
    <property type="match status" value="1"/>
</dbReference>
<dbReference type="GO" id="GO:0009725">
    <property type="term" value="P:response to hormone"/>
    <property type="evidence" value="ECO:0007669"/>
    <property type="project" value="TreeGrafter"/>
</dbReference>
<feature type="domain" description="NTR" evidence="9">
    <location>
        <begin position="25"/>
        <end position="71"/>
    </location>
</feature>